<evidence type="ECO:0000256" key="1">
    <source>
        <dbReference type="SAM" id="MobiDB-lite"/>
    </source>
</evidence>
<protein>
    <submittedName>
        <fullName evidence="3">Uncharacterized protein</fullName>
    </submittedName>
</protein>
<evidence type="ECO:0000313" key="4">
    <source>
        <dbReference type="Proteomes" id="UP001172457"/>
    </source>
</evidence>
<accession>A0AA38SX95</accession>
<dbReference type="AlphaFoldDB" id="A0AA38SX95"/>
<feature type="compositionally biased region" description="Gly residues" evidence="1">
    <location>
        <begin position="55"/>
        <end position="66"/>
    </location>
</feature>
<proteinExistence type="predicted"/>
<keyword evidence="2" id="KW-0732">Signal</keyword>
<keyword evidence="4" id="KW-1185">Reference proteome</keyword>
<feature type="region of interest" description="Disordered" evidence="1">
    <location>
        <begin position="50"/>
        <end position="82"/>
    </location>
</feature>
<dbReference type="Proteomes" id="UP001172457">
    <property type="component" value="Chromosome 4"/>
</dbReference>
<reference evidence="3" key="1">
    <citation type="submission" date="2023-03" db="EMBL/GenBank/DDBJ databases">
        <title>Chromosome-scale reference genome and RAD-based genetic map of yellow starthistle (Centaurea solstitialis) reveal putative structural variation and QTLs associated with invader traits.</title>
        <authorList>
            <person name="Reatini B."/>
            <person name="Cang F.A."/>
            <person name="Jiang Q."/>
            <person name="Mckibben M.T.W."/>
            <person name="Barker M.S."/>
            <person name="Rieseberg L.H."/>
            <person name="Dlugosch K.M."/>
        </authorList>
    </citation>
    <scope>NUCLEOTIDE SEQUENCE</scope>
    <source>
        <strain evidence="3">CAN-66</strain>
        <tissue evidence="3">Leaf</tissue>
    </source>
</reference>
<comment type="caution">
    <text evidence="3">The sequence shown here is derived from an EMBL/GenBank/DDBJ whole genome shotgun (WGS) entry which is preliminary data.</text>
</comment>
<name>A0AA38SX95_9ASTR</name>
<evidence type="ECO:0000256" key="2">
    <source>
        <dbReference type="SAM" id="SignalP"/>
    </source>
</evidence>
<sequence length="99" mass="9976">MASITKVGLALVLMIVIVVSSSPHTIVAADGRTPSNRARKLATDCNSPIQRDIPGCGGEGGSGGGSSRPSPSGPIPGASRCRNGCCGRNKNKHGECICC</sequence>
<feature type="signal peptide" evidence="2">
    <location>
        <begin position="1"/>
        <end position="21"/>
    </location>
</feature>
<gene>
    <name evidence="3" type="ORF">OSB04_014529</name>
</gene>
<organism evidence="3 4">
    <name type="scientific">Centaurea solstitialis</name>
    <name type="common">yellow star-thistle</name>
    <dbReference type="NCBI Taxonomy" id="347529"/>
    <lineage>
        <taxon>Eukaryota</taxon>
        <taxon>Viridiplantae</taxon>
        <taxon>Streptophyta</taxon>
        <taxon>Embryophyta</taxon>
        <taxon>Tracheophyta</taxon>
        <taxon>Spermatophyta</taxon>
        <taxon>Magnoliopsida</taxon>
        <taxon>eudicotyledons</taxon>
        <taxon>Gunneridae</taxon>
        <taxon>Pentapetalae</taxon>
        <taxon>asterids</taxon>
        <taxon>campanulids</taxon>
        <taxon>Asterales</taxon>
        <taxon>Asteraceae</taxon>
        <taxon>Carduoideae</taxon>
        <taxon>Cardueae</taxon>
        <taxon>Centaureinae</taxon>
        <taxon>Centaurea</taxon>
    </lineage>
</organism>
<evidence type="ECO:0000313" key="3">
    <source>
        <dbReference type="EMBL" id="KAJ9550484.1"/>
    </source>
</evidence>
<feature type="chain" id="PRO_5041434834" evidence="2">
    <location>
        <begin position="22"/>
        <end position="99"/>
    </location>
</feature>
<dbReference type="EMBL" id="JARYMX010000004">
    <property type="protein sequence ID" value="KAJ9550484.1"/>
    <property type="molecule type" value="Genomic_DNA"/>
</dbReference>